<gene>
    <name evidence="1" type="ORF">ACFSUB_01770</name>
</gene>
<sequence length="74" mass="9136">MYVVHRVAELLVLSQHRPLTEHEQKEWRESEQFLINREWNLAKLKNFSEMAHMTDDTEWQHEICEKLERMEEAQ</sequence>
<proteinExistence type="predicted"/>
<dbReference type="EMBL" id="JBHUML010000002">
    <property type="protein sequence ID" value="MFD2704180.1"/>
    <property type="molecule type" value="Genomic_DNA"/>
</dbReference>
<accession>A0ABW5SZX1</accession>
<dbReference type="RefSeq" id="WP_380711467.1">
    <property type="nucleotide sequence ID" value="NZ_JBHUML010000002.1"/>
</dbReference>
<comment type="caution">
    <text evidence="1">The sequence shown here is derived from an EMBL/GenBank/DDBJ whole genome shotgun (WGS) entry which is preliminary data.</text>
</comment>
<protein>
    <submittedName>
        <fullName evidence="1">Uncharacterized protein</fullName>
    </submittedName>
</protein>
<dbReference type="InterPro" id="IPR056084">
    <property type="entry name" value="DUF7667"/>
</dbReference>
<evidence type="ECO:0000313" key="1">
    <source>
        <dbReference type="EMBL" id="MFD2704180.1"/>
    </source>
</evidence>
<dbReference type="Pfam" id="PF24704">
    <property type="entry name" value="DUF7667"/>
    <property type="match status" value="1"/>
</dbReference>
<evidence type="ECO:0000313" key="2">
    <source>
        <dbReference type="Proteomes" id="UP001597520"/>
    </source>
</evidence>
<reference evidence="2" key="1">
    <citation type="journal article" date="2019" name="Int. J. Syst. Evol. Microbiol.">
        <title>The Global Catalogue of Microorganisms (GCM) 10K type strain sequencing project: providing services to taxonomists for standard genome sequencing and annotation.</title>
        <authorList>
            <consortium name="The Broad Institute Genomics Platform"/>
            <consortium name="The Broad Institute Genome Sequencing Center for Infectious Disease"/>
            <person name="Wu L."/>
            <person name="Ma J."/>
        </authorList>
    </citation>
    <scope>NUCLEOTIDE SEQUENCE [LARGE SCALE GENOMIC DNA]</scope>
    <source>
        <strain evidence="2">KCTC 33792</strain>
    </source>
</reference>
<keyword evidence="2" id="KW-1185">Reference proteome</keyword>
<organism evidence="1 2">
    <name type="scientific">Salibacterium lacus</name>
    <dbReference type="NCBI Taxonomy" id="1898109"/>
    <lineage>
        <taxon>Bacteria</taxon>
        <taxon>Bacillati</taxon>
        <taxon>Bacillota</taxon>
        <taxon>Bacilli</taxon>
        <taxon>Bacillales</taxon>
        <taxon>Bacillaceae</taxon>
    </lineage>
</organism>
<dbReference type="Proteomes" id="UP001597520">
    <property type="component" value="Unassembled WGS sequence"/>
</dbReference>
<name>A0ABW5SZX1_9BACI</name>